<dbReference type="Proteomes" id="UP000799536">
    <property type="component" value="Unassembled WGS sequence"/>
</dbReference>
<protein>
    <submittedName>
        <fullName evidence="1">Uncharacterized protein</fullName>
    </submittedName>
</protein>
<reference evidence="1" key="1">
    <citation type="journal article" date="2020" name="Stud. Mycol.">
        <title>101 Dothideomycetes genomes: a test case for predicting lifestyles and emergence of pathogens.</title>
        <authorList>
            <person name="Haridas S."/>
            <person name="Albert R."/>
            <person name="Binder M."/>
            <person name="Bloem J."/>
            <person name="Labutti K."/>
            <person name="Salamov A."/>
            <person name="Andreopoulos B."/>
            <person name="Baker S."/>
            <person name="Barry K."/>
            <person name="Bills G."/>
            <person name="Bluhm B."/>
            <person name="Cannon C."/>
            <person name="Castanera R."/>
            <person name="Culley D."/>
            <person name="Daum C."/>
            <person name="Ezra D."/>
            <person name="Gonzalez J."/>
            <person name="Henrissat B."/>
            <person name="Kuo A."/>
            <person name="Liang C."/>
            <person name="Lipzen A."/>
            <person name="Lutzoni F."/>
            <person name="Magnuson J."/>
            <person name="Mondo S."/>
            <person name="Nolan M."/>
            <person name="Ohm R."/>
            <person name="Pangilinan J."/>
            <person name="Park H.-J."/>
            <person name="Ramirez L."/>
            <person name="Alfaro M."/>
            <person name="Sun H."/>
            <person name="Tritt A."/>
            <person name="Yoshinaga Y."/>
            <person name="Zwiers L.-H."/>
            <person name="Turgeon B."/>
            <person name="Goodwin S."/>
            <person name="Spatafora J."/>
            <person name="Crous P."/>
            <person name="Grigoriev I."/>
        </authorList>
    </citation>
    <scope>NUCLEOTIDE SEQUENCE</scope>
    <source>
        <strain evidence="1">ATCC 74209</strain>
    </source>
</reference>
<evidence type="ECO:0000313" key="2">
    <source>
        <dbReference type="Proteomes" id="UP000799536"/>
    </source>
</evidence>
<comment type="caution">
    <text evidence="1">The sequence shown here is derived from an EMBL/GenBank/DDBJ whole genome shotgun (WGS) entry which is preliminary data.</text>
</comment>
<name>A0A9P4JTB9_9PLEO</name>
<evidence type="ECO:0000313" key="1">
    <source>
        <dbReference type="EMBL" id="KAF2204026.1"/>
    </source>
</evidence>
<dbReference type="EMBL" id="ML993886">
    <property type="protein sequence ID" value="KAF2204026.1"/>
    <property type="molecule type" value="Genomic_DNA"/>
</dbReference>
<keyword evidence="2" id="KW-1185">Reference proteome</keyword>
<proteinExistence type="predicted"/>
<dbReference type="AlphaFoldDB" id="A0A9P4JTB9"/>
<accession>A0A9P4JTB9</accession>
<gene>
    <name evidence="1" type="ORF">GQ43DRAFT_214681</name>
</gene>
<organism evidence="1 2">
    <name type="scientific">Delitschia confertaspora ATCC 74209</name>
    <dbReference type="NCBI Taxonomy" id="1513339"/>
    <lineage>
        <taxon>Eukaryota</taxon>
        <taxon>Fungi</taxon>
        <taxon>Dikarya</taxon>
        <taxon>Ascomycota</taxon>
        <taxon>Pezizomycotina</taxon>
        <taxon>Dothideomycetes</taxon>
        <taxon>Pleosporomycetidae</taxon>
        <taxon>Pleosporales</taxon>
        <taxon>Delitschiaceae</taxon>
        <taxon>Delitschia</taxon>
    </lineage>
</organism>
<sequence length="175" mass="20154">MPDPNLSVLSTHHNYPTLHGETIELLNRNPHLLNPLQRLATSLPKPTRYPECPLHPPPLAASCSIKARPNNHPPIYSHYLNYQGWKNSRGVHIKSNICQPPHHKTYPNRNRNRHTLTYPTTQNARPQQYLQAPYSLPSSRIPAHLHHSALILESQPKHTLQHTCQLQIHTRQRKA</sequence>